<protein>
    <submittedName>
        <fullName evidence="2">Uncharacterized protein</fullName>
    </submittedName>
</protein>
<evidence type="ECO:0000313" key="3">
    <source>
        <dbReference type="Proteomes" id="UP000007519"/>
    </source>
</evidence>
<dbReference type="KEGG" id="sgn:SGRA_0339"/>
<accession>H6L7P6</accession>
<name>H6L7P6_SAPGL</name>
<gene>
    <name evidence="2" type="ordered locus">SGRA_0339</name>
</gene>
<feature type="region of interest" description="Disordered" evidence="1">
    <location>
        <begin position="48"/>
        <end position="95"/>
    </location>
</feature>
<evidence type="ECO:0000313" key="2">
    <source>
        <dbReference type="EMBL" id="AFC23078.1"/>
    </source>
</evidence>
<dbReference type="HOGENOM" id="CLU_2371151_0_0_10"/>
<proteinExistence type="predicted"/>
<dbReference type="AlphaFoldDB" id="H6L7P6"/>
<sequence>MLTIGPLGGLAGGEAAAGLAMCKGGPQGQTEPAKLAKGRADLRALKRSACRRQEAPKQQRAATTRTLVRLRRPKGVNAARRSRSDNKDFSLQFDD</sequence>
<evidence type="ECO:0000256" key="1">
    <source>
        <dbReference type="SAM" id="MobiDB-lite"/>
    </source>
</evidence>
<organism evidence="2 3">
    <name type="scientific">Saprospira grandis (strain Lewin)</name>
    <dbReference type="NCBI Taxonomy" id="984262"/>
    <lineage>
        <taxon>Bacteria</taxon>
        <taxon>Pseudomonadati</taxon>
        <taxon>Bacteroidota</taxon>
        <taxon>Saprospiria</taxon>
        <taxon>Saprospirales</taxon>
        <taxon>Saprospiraceae</taxon>
        <taxon>Saprospira</taxon>
    </lineage>
</organism>
<reference evidence="2 3" key="1">
    <citation type="journal article" date="2012" name="Stand. Genomic Sci.">
        <title>Complete genome sequencing and analysis of Saprospira grandis str. Lewin, a predatory marine bacterium.</title>
        <authorList>
            <person name="Saw J.H."/>
            <person name="Yuryev A."/>
            <person name="Kanbe M."/>
            <person name="Hou S."/>
            <person name="Young A.G."/>
            <person name="Aizawa S."/>
            <person name="Alam M."/>
        </authorList>
    </citation>
    <scope>NUCLEOTIDE SEQUENCE [LARGE SCALE GENOMIC DNA]</scope>
    <source>
        <strain evidence="2 3">Lewin</strain>
    </source>
</reference>
<keyword evidence="3" id="KW-1185">Reference proteome</keyword>
<dbReference type="Proteomes" id="UP000007519">
    <property type="component" value="Chromosome"/>
</dbReference>
<dbReference type="EMBL" id="CP002831">
    <property type="protein sequence ID" value="AFC23078.1"/>
    <property type="molecule type" value="Genomic_DNA"/>
</dbReference>